<feature type="domain" description="Death" evidence="7">
    <location>
        <begin position="515"/>
        <end position="577"/>
    </location>
</feature>
<dbReference type="Pfam" id="PF17217">
    <property type="entry name" value="UPA"/>
    <property type="match status" value="1"/>
</dbReference>
<dbReference type="PROSITE" id="PS51145">
    <property type="entry name" value="ZU5"/>
    <property type="match status" value="1"/>
</dbReference>
<dbReference type="Gene3D" id="1.10.533.10">
    <property type="entry name" value="Death Domain, Fas"/>
    <property type="match status" value="1"/>
</dbReference>
<dbReference type="PANTHER" id="PTHR12582">
    <property type="entry name" value="NETRIN RECEPTOR UNC5"/>
    <property type="match status" value="1"/>
</dbReference>
<feature type="transmembrane region" description="Helical" evidence="6">
    <location>
        <begin position="6"/>
        <end position="32"/>
    </location>
</feature>
<reference evidence="9 10" key="1">
    <citation type="submission" date="2024-11" db="EMBL/GenBank/DDBJ databases">
        <title>Chromosome-level genome assembly of the freshwater bivalve Anodonta woodiana.</title>
        <authorList>
            <person name="Chen X."/>
        </authorList>
    </citation>
    <scope>NUCLEOTIDE SEQUENCE [LARGE SCALE GENOMIC DNA]</scope>
    <source>
        <strain evidence="9">MN2024</strain>
        <tissue evidence="9">Gills</tissue>
    </source>
</reference>
<dbReference type="GO" id="GO:0005042">
    <property type="term" value="F:netrin receptor activity"/>
    <property type="evidence" value="ECO:0007669"/>
    <property type="project" value="UniProtKB-UniRule"/>
</dbReference>
<keyword evidence="10" id="KW-1185">Reference proteome</keyword>
<comment type="function">
    <text evidence="6">Receptor for netrin required for axon guidance. Mediates axon repulsion of neuronal growth cones in the developing nervous system upon ligand binding.</text>
</comment>
<evidence type="ECO:0000256" key="1">
    <source>
        <dbReference type="ARBA" id="ARBA00004167"/>
    </source>
</evidence>
<organism evidence="9 10">
    <name type="scientific">Sinanodonta woodiana</name>
    <name type="common">Chinese pond mussel</name>
    <name type="synonym">Anodonta woodiana</name>
    <dbReference type="NCBI Taxonomy" id="1069815"/>
    <lineage>
        <taxon>Eukaryota</taxon>
        <taxon>Metazoa</taxon>
        <taxon>Spiralia</taxon>
        <taxon>Lophotrochozoa</taxon>
        <taxon>Mollusca</taxon>
        <taxon>Bivalvia</taxon>
        <taxon>Autobranchia</taxon>
        <taxon>Heteroconchia</taxon>
        <taxon>Palaeoheterodonta</taxon>
        <taxon>Unionida</taxon>
        <taxon>Unionoidea</taxon>
        <taxon>Unionidae</taxon>
        <taxon>Unioninae</taxon>
        <taxon>Sinanodonta</taxon>
    </lineage>
</organism>
<accession>A0ABD3WL68</accession>
<dbReference type="EMBL" id="JBJQND010000006">
    <property type="protein sequence ID" value="KAL3873487.1"/>
    <property type="molecule type" value="Genomic_DNA"/>
</dbReference>
<feature type="domain" description="ZU5" evidence="8">
    <location>
        <begin position="200"/>
        <end position="336"/>
    </location>
</feature>
<dbReference type="Pfam" id="PF00531">
    <property type="entry name" value="Death"/>
    <property type="match status" value="1"/>
</dbReference>
<keyword evidence="6" id="KW-0675">Receptor</keyword>
<dbReference type="Pfam" id="PF00791">
    <property type="entry name" value="ZU5"/>
    <property type="match status" value="1"/>
</dbReference>
<dbReference type="SMART" id="SM00005">
    <property type="entry name" value="DEATH"/>
    <property type="match status" value="1"/>
</dbReference>
<keyword evidence="4 6" id="KW-1133">Transmembrane helix</keyword>
<evidence type="ECO:0000259" key="8">
    <source>
        <dbReference type="PROSITE" id="PS51145"/>
    </source>
</evidence>
<comment type="similarity">
    <text evidence="2 6">Belongs to the unc-5 family.</text>
</comment>
<proteinExistence type="inferred from homology"/>
<evidence type="ECO:0000256" key="2">
    <source>
        <dbReference type="ARBA" id="ARBA00009844"/>
    </source>
</evidence>
<dbReference type="SUPFAM" id="SSF47986">
    <property type="entry name" value="DEATH domain"/>
    <property type="match status" value="1"/>
</dbReference>
<gene>
    <name evidence="9" type="ORF">ACJMK2_036597</name>
</gene>
<dbReference type="AlphaFoldDB" id="A0ABD3WL68"/>
<keyword evidence="6" id="KW-0217">Developmental protein</keyword>
<dbReference type="InterPro" id="IPR033772">
    <property type="entry name" value="UPA"/>
</dbReference>
<dbReference type="InterPro" id="IPR011029">
    <property type="entry name" value="DEATH-like_dom_sf"/>
</dbReference>
<evidence type="ECO:0000256" key="6">
    <source>
        <dbReference type="RuleBase" id="RU367033"/>
    </source>
</evidence>
<evidence type="ECO:0000313" key="9">
    <source>
        <dbReference type="EMBL" id="KAL3873487.1"/>
    </source>
</evidence>
<dbReference type="PANTHER" id="PTHR12582:SF47">
    <property type="entry name" value="NETRIN RECEPTOR UNC-5"/>
    <property type="match status" value="1"/>
</dbReference>
<keyword evidence="6" id="KW-0393">Immunoglobulin domain</keyword>
<dbReference type="InterPro" id="IPR000488">
    <property type="entry name" value="Death_dom"/>
</dbReference>
<keyword evidence="3 6" id="KW-0812">Transmembrane</keyword>
<comment type="subcellular location">
    <subcellularLocation>
        <location evidence="6">Cell membrane</location>
        <topology evidence="6">Single-pass type I membrane protein</topology>
    </subcellularLocation>
    <subcellularLocation>
        <location evidence="1">Membrane</location>
        <topology evidence="1">Single-pass membrane protein</topology>
    </subcellularLocation>
</comment>
<dbReference type="InterPro" id="IPR037936">
    <property type="entry name" value="UNC5A-D"/>
</dbReference>
<dbReference type="PROSITE" id="PS50017">
    <property type="entry name" value="DEATH_DOMAIN"/>
    <property type="match status" value="1"/>
</dbReference>
<dbReference type="Gene3D" id="2.60.220.30">
    <property type="match status" value="1"/>
</dbReference>
<comment type="caution">
    <text evidence="9">The sequence shown here is derived from an EMBL/GenBank/DDBJ whole genome shotgun (WGS) entry which is preliminary data.</text>
</comment>
<protein>
    <recommendedName>
        <fullName evidence="6">Netrin receptor UNC5</fullName>
    </recommendedName>
</protein>
<evidence type="ECO:0000256" key="4">
    <source>
        <dbReference type="ARBA" id="ARBA00022989"/>
    </source>
</evidence>
<evidence type="ECO:0000256" key="5">
    <source>
        <dbReference type="ARBA" id="ARBA00023136"/>
    </source>
</evidence>
<name>A0ABD3WL68_SINWO</name>
<dbReference type="GO" id="GO:0005886">
    <property type="term" value="C:plasma membrane"/>
    <property type="evidence" value="ECO:0007669"/>
    <property type="project" value="UniProtKB-SubCell"/>
</dbReference>
<evidence type="ECO:0000259" key="7">
    <source>
        <dbReference type="PROSITE" id="PS50017"/>
    </source>
</evidence>
<dbReference type="Proteomes" id="UP001634394">
    <property type="component" value="Unassembled WGS sequence"/>
</dbReference>
<dbReference type="InterPro" id="IPR000906">
    <property type="entry name" value="ZU5_dom"/>
</dbReference>
<evidence type="ECO:0000313" key="10">
    <source>
        <dbReference type="Proteomes" id="UP001634394"/>
    </source>
</evidence>
<evidence type="ECO:0000256" key="3">
    <source>
        <dbReference type="ARBA" id="ARBA00022692"/>
    </source>
</evidence>
<sequence length="584" mass="65794">MDPGPWLIGLTVFLVLIAIILVIACVFIYLLYRKLKQHEADILSLQQLAETRQTQHNLDAQLTLSKFNNGFTDSVIDVNEVSVIENVEMRRSDEGNQAGKIVKPRCTIKIKREHANIFGHQPLASQMVALAQDYYKDESKSENVVPADQICINSSDDTGRKTVFSGILDDNTFSGRPTSFLIDTPESLKTLTYKHYKEGVFAHKKIGKSGGEIAISGVHLKVPKGALDDSVVLSVGIIWDKKFQPKLEKRQALLSPIVLCQPSGIQFKRPPQLTFPHCALNLENWNTSVFKREGDLKDSNEWSIISDDDAQENTLTSAQVCLKPCHFTLYTLVGESKEGQIAAKAVKMVAFSPGLTNKEIFTTRIYCVNDYKEYQEVKHIEKEDLKSTLSGSLVPLFIHDNGNNVQVKLSRLSEDWKNNGDDVEELYFEAIWHAQSPCCTFNFRPIKSLSPRSITCDFSACQVDGKDKAVLKIAESMVKTLSPLSDLNEEPEATLYQKLILLLDPKQHACSDAGDWQALAEKMGYNEQDITWLESQQSPTKLLIDKWRDDGKSYKDLMNLLQEINRLDAVFEVKKLLPFLGELF</sequence>
<dbReference type="SMART" id="SM00218">
    <property type="entry name" value="ZU5"/>
    <property type="match status" value="1"/>
</dbReference>
<keyword evidence="5 6" id="KW-0472">Membrane</keyword>